<name>A0A0G2GQT4_PHACM</name>
<dbReference type="PROSITE" id="PS50888">
    <property type="entry name" value="BHLH"/>
    <property type="match status" value="1"/>
</dbReference>
<sequence>MADQSINPTAALPPEGYTTLPSNKRKREDNDQDDGGRGVRSHANGDSTPVHNQEQIQQQLLQAIGQSNGVQDDDTARTAQAALATPMATSSYPAPDHSYDPSTHGLSYGDDPNQSPPAGLIGSTAHALYAAREASSPLITSKPAVGTPQWHQQRKDNHKEVERRRRETINDGINEIAKIVPGCEKNKGSILQRAVSYINELVMERNRWHNDRGTLDAAVKELAFRFDKMKESAEQAWVESAKWQKRCRDAGLQFDDYDDPPVGDTLGQSEHVPAE</sequence>
<protein>
    <submittedName>
        <fullName evidence="5">Putative hlh dna binding protein</fullName>
    </submittedName>
</protein>
<feature type="region of interest" description="Disordered" evidence="3">
    <location>
        <begin position="1"/>
        <end position="56"/>
    </location>
</feature>
<dbReference type="InterPro" id="IPR036638">
    <property type="entry name" value="HLH_DNA-bd_sf"/>
</dbReference>
<feature type="region of interest" description="Disordered" evidence="3">
    <location>
        <begin position="254"/>
        <end position="275"/>
    </location>
</feature>
<feature type="compositionally biased region" description="Basic and acidic residues" evidence="3">
    <location>
        <begin position="26"/>
        <end position="37"/>
    </location>
</feature>
<evidence type="ECO:0000313" key="6">
    <source>
        <dbReference type="Proteomes" id="UP000053317"/>
    </source>
</evidence>
<dbReference type="GO" id="GO:0003677">
    <property type="term" value="F:DNA binding"/>
    <property type="evidence" value="ECO:0007669"/>
    <property type="project" value="UniProtKB-KW"/>
</dbReference>
<dbReference type="InterPro" id="IPR047206">
    <property type="entry name" value="bHLHzip_scCBP1-like"/>
</dbReference>
<dbReference type="Pfam" id="PF00010">
    <property type="entry name" value="HLH"/>
    <property type="match status" value="1"/>
</dbReference>
<dbReference type="PANTHER" id="PTHR47787">
    <property type="entry name" value="CENTROMERE-BINDING PROTEIN 1"/>
    <property type="match status" value="1"/>
</dbReference>
<accession>A0A0G2GQT4</accession>
<dbReference type="GO" id="GO:0003700">
    <property type="term" value="F:DNA-binding transcription factor activity"/>
    <property type="evidence" value="ECO:0007669"/>
    <property type="project" value="InterPro"/>
</dbReference>
<dbReference type="OrthoDB" id="71302at2759"/>
<keyword evidence="2" id="KW-0539">Nucleus</keyword>
<organism evidence="5 6">
    <name type="scientific">Phaeomoniella chlamydospora</name>
    <name type="common">Phaeoacremonium chlamydosporum</name>
    <dbReference type="NCBI Taxonomy" id="158046"/>
    <lineage>
        <taxon>Eukaryota</taxon>
        <taxon>Fungi</taxon>
        <taxon>Dikarya</taxon>
        <taxon>Ascomycota</taxon>
        <taxon>Pezizomycotina</taxon>
        <taxon>Eurotiomycetes</taxon>
        <taxon>Chaetothyriomycetidae</taxon>
        <taxon>Phaeomoniellales</taxon>
        <taxon>Phaeomoniellaceae</taxon>
        <taxon>Phaeomoniella</taxon>
    </lineage>
</organism>
<evidence type="ECO:0000256" key="3">
    <source>
        <dbReference type="SAM" id="MobiDB-lite"/>
    </source>
</evidence>
<dbReference type="Gene3D" id="4.10.280.10">
    <property type="entry name" value="Helix-loop-helix DNA-binding domain"/>
    <property type="match status" value="1"/>
</dbReference>
<dbReference type="Proteomes" id="UP000053317">
    <property type="component" value="Unassembled WGS sequence"/>
</dbReference>
<dbReference type="PANTHER" id="PTHR47787:SF1">
    <property type="entry name" value="CENTROMERE-BINDING PROTEIN 1"/>
    <property type="match status" value="1"/>
</dbReference>
<dbReference type="InterPro" id="IPR011598">
    <property type="entry name" value="bHLH_dom"/>
</dbReference>
<evidence type="ECO:0000256" key="1">
    <source>
        <dbReference type="ARBA" id="ARBA00023125"/>
    </source>
</evidence>
<feature type="compositionally biased region" description="Basic and acidic residues" evidence="3">
    <location>
        <begin position="153"/>
        <end position="163"/>
    </location>
</feature>
<evidence type="ECO:0000313" key="5">
    <source>
        <dbReference type="EMBL" id="KKY19185.1"/>
    </source>
</evidence>
<feature type="domain" description="BHLH" evidence="4">
    <location>
        <begin position="153"/>
        <end position="201"/>
    </location>
</feature>
<keyword evidence="1" id="KW-0238">DNA-binding</keyword>
<dbReference type="EMBL" id="LCWF01000109">
    <property type="protein sequence ID" value="KKY19185.1"/>
    <property type="molecule type" value="Genomic_DNA"/>
</dbReference>
<dbReference type="CDD" id="cd11398">
    <property type="entry name" value="bHLHzip_scCBP1"/>
    <property type="match status" value="1"/>
</dbReference>
<proteinExistence type="predicted"/>
<dbReference type="SMART" id="SM00353">
    <property type="entry name" value="HLH"/>
    <property type="match status" value="1"/>
</dbReference>
<reference evidence="5 6" key="1">
    <citation type="submission" date="2015-05" db="EMBL/GenBank/DDBJ databases">
        <title>Distinctive expansion of gene families associated with plant cell wall degradation and secondary metabolism in the genomes of grapevine trunk pathogens.</title>
        <authorList>
            <person name="Lawrence D.P."/>
            <person name="Travadon R."/>
            <person name="Rolshausen P.E."/>
            <person name="Baumgartner K."/>
        </authorList>
    </citation>
    <scope>NUCLEOTIDE SEQUENCE [LARGE SCALE GENOMIC DNA]</scope>
    <source>
        <strain evidence="5">UCRPC4</strain>
    </source>
</reference>
<evidence type="ECO:0000259" key="4">
    <source>
        <dbReference type="PROSITE" id="PS50888"/>
    </source>
</evidence>
<comment type="caution">
    <text evidence="5">The sequence shown here is derived from an EMBL/GenBank/DDBJ whole genome shotgun (WGS) entry which is preliminary data.</text>
</comment>
<reference evidence="5 6" key="2">
    <citation type="submission" date="2015-05" db="EMBL/GenBank/DDBJ databases">
        <authorList>
            <person name="Morales-Cruz A."/>
            <person name="Amrine K.C."/>
            <person name="Cantu D."/>
        </authorList>
    </citation>
    <scope>NUCLEOTIDE SEQUENCE [LARGE SCALE GENOMIC DNA]</scope>
    <source>
        <strain evidence="5">UCRPC4</strain>
    </source>
</reference>
<feature type="region of interest" description="Disordered" evidence="3">
    <location>
        <begin position="140"/>
        <end position="163"/>
    </location>
</feature>
<gene>
    <name evidence="5" type="ORF">UCRPC4_g04559</name>
</gene>
<dbReference type="GO" id="GO:0046983">
    <property type="term" value="F:protein dimerization activity"/>
    <property type="evidence" value="ECO:0007669"/>
    <property type="project" value="InterPro"/>
</dbReference>
<evidence type="ECO:0000256" key="2">
    <source>
        <dbReference type="ARBA" id="ARBA00023242"/>
    </source>
</evidence>
<keyword evidence="6" id="KW-1185">Reference proteome</keyword>
<dbReference type="SUPFAM" id="SSF47459">
    <property type="entry name" value="HLH, helix-loop-helix DNA-binding domain"/>
    <property type="match status" value="1"/>
</dbReference>
<dbReference type="GO" id="GO:0005634">
    <property type="term" value="C:nucleus"/>
    <property type="evidence" value="ECO:0007669"/>
    <property type="project" value="TreeGrafter"/>
</dbReference>
<feature type="region of interest" description="Disordered" evidence="3">
    <location>
        <begin position="86"/>
        <end position="121"/>
    </location>
</feature>
<dbReference type="AlphaFoldDB" id="A0A0G2GQT4"/>